<dbReference type="GO" id="GO:0003884">
    <property type="term" value="F:D-amino-acid oxidase activity"/>
    <property type="evidence" value="ECO:0007669"/>
    <property type="project" value="InterPro"/>
</dbReference>
<feature type="binding site" evidence="7">
    <location>
        <position position="298"/>
    </location>
    <ligand>
        <name>D-dopa</name>
        <dbReference type="ChEBI" id="CHEBI:149689"/>
    </ligand>
</feature>
<dbReference type="GO" id="GO:0005782">
    <property type="term" value="C:peroxisomal matrix"/>
    <property type="evidence" value="ECO:0007669"/>
    <property type="project" value="UniProtKB-SubCell"/>
</dbReference>
<organism evidence="9">
    <name type="scientific">Adineta steineri</name>
    <dbReference type="NCBI Taxonomy" id="433720"/>
    <lineage>
        <taxon>Eukaryota</taxon>
        <taxon>Metazoa</taxon>
        <taxon>Spiralia</taxon>
        <taxon>Gnathifera</taxon>
        <taxon>Rotifera</taxon>
        <taxon>Eurotatoria</taxon>
        <taxon>Bdelloidea</taxon>
        <taxon>Adinetida</taxon>
        <taxon>Adinetidae</taxon>
        <taxon>Adineta</taxon>
    </lineage>
</organism>
<feature type="domain" description="FAD dependent oxidoreductase" evidence="8">
    <location>
        <begin position="9"/>
        <end position="341"/>
    </location>
</feature>
<feature type="binding site" evidence="7">
    <location>
        <position position="243"/>
    </location>
    <ligand>
        <name>D-dopa</name>
        <dbReference type="ChEBI" id="CHEBI:149689"/>
    </ligand>
</feature>
<comment type="cofactor">
    <cofactor evidence="1 7">
        <name>FAD</name>
        <dbReference type="ChEBI" id="CHEBI:57692"/>
    </cofactor>
</comment>
<dbReference type="PANTHER" id="PTHR11530:SF11">
    <property type="entry name" value="D-ASPARTATE OXIDASE"/>
    <property type="match status" value="1"/>
</dbReference>
<keyword evidence="6" id="KW-0560">Oxidoreductase</keyword>
<comment type="caution">
    <text evidence="9">The sequence shown here is derived from an EMBL/GenBank/DDBJ whole genome shotgun (WGS) entry which is preliminary data.</text>
</comment>
<feature type="binding site" evidence="7">
    <location>
        <position position="326"/>
    </location>
    <ligand>
        <name>D-dopa</name>
        <dbReference type="ChEBI" id="CHEBI:149689"/>
    </ligand>
</feature>
<evidence type="ECO:0000313" key="10">
    <source>
        <dbReference type="EMBL" id="CAF3797269.1"/>
    </source>
</evidence>
<dbReference type="Proteomes" id="UP000663860">
    <property type="component" value="Unassembled WGS sequence"/>
</dbReference>
<dbReference type="SUPFAM" id="SSF54373">
    <property type="entry name" value="FAD-linked reductases, C-terminal domain"/>
    <property type="match status" value="1"/>
</dbReference>
<evidence type="ECO:0000256" key="6">
    <source>
        <dbReference type="ARBA" id="ARBA00023002"/>
    </source>
</evidence>
<evidence type="ECO:0000259" key="8">
    <source>
        <dbReference type="Pfam" id="PF01266"/>
    </source>
</evidence>
<dbReference type="InterPro" id="IPR006076">
    <property type="entry name" value="FAD-dep_OxRdtase"/>
</dbReference>
<dbReference type="PANTHER" id="PTHR11530">
    <property type="entry name" value="D-AMINO ACID OXIDASE"/>
    <property type="match status" value="1"/>
</dbReference>
<dbReference type="Proteomes" id="UP000663868">
    <property type="component" value="Unassembled WGS sequence"/>
</dbReference>
<dbReference type="GO" id="GO:0019478">
    <property type="term" value="P:D-amino acid catabolic process"/>
    <property type="evidence" value="ECO:0007669"/>
    <property type="project" value="TreeGrafter"/>
</dbReference>
<keyword evidence="4" id="KW-0285">Flavoprotein</keyword>
<dbReference type="AlphaFoldDB" id="A0A815GT68"/>
<keyword evidence="5 7" id="KW-0274">FAD</keyword>
<dbReference type="Pfam" id="PF01266">
    <property type="entry name" value="DAO"/>
    <property type="match status" value="1"/>
</dbReference>
<comment type="similarity">
    <text evidence="3">Belongs to the DAMOX/DASOX family.</text>
</comment>
<dbReference type="Gene3D" id="3.30.9.10">
    <property type="entry name" value="D-Amino Acid Oxidase, subunit A, domain 2"/>
    <property type="match status" value="1"/>
</dbReference>
<protein>
    <recommendedName>
        <fullName evidence="8">FAD dependent oxidoreductase domain-containing protein</fullName>
    </recommendedName>
</protein>
<evidence type="ECO:0000256" key="7">
    <source>
        <dbReference type="PIRSR" id="PIRSR000189-1"/>
    </source>
</evidence>
<comment type="subcellular location">
    <subcellularLocation>
        <location evidence="2">Peroxisome matrix</location>
    </subcellularLocation>
</comment>
<evidence type="ECO:0000256" key="4">
    <source>
        <dbReference type="ARBA" id="ARBA00022630"/>
    </source>
</evidence>
<feature type="binding site" evidence="7">
    <location>
        <begin position="55"/>
        <end position="57"/>
    </location>
    <ligand>
        <name>FAD</name>
        <dbReference type="ChEBI" id="CHEBI:57692"/>
    </ligand>
</feature>
<evidence type="ECO:0000256" key="2">
    <source>
        <dbReference type="ARBA" id="ARBA00004253"/>
    </source>
</evidence>
<evidence type="ECO:0000256" key="1">
    <source>
        <dbReference type="ARBA" id="ARBA00001974"/>
    </source>
</evidence>
<accession>A0A815GT68</accession>
<dbReference type="EMBL" id="CAJOBB010001033">
    <property type="protein sequence ID" value="CAF3797269.1"/>
    <property type="molecule type" value="Genomic_DNA"/>
</dbReference>
<proteinExistence type="inferred from homology"/>
<name>A0A815GT68_9BILA</name>
<evidence type="ECO:0000256" key="3">
    <source>
        <dbReference type="ARBA" id="ARBA00006730"/>
    </source>
</evidence>
<dbReference type="PIRSF" id="PIRSF000189">
    <property type="entry name" value="D-aa_oxidase"/>
    <property type="match status" value="1"/>
</dbReference>
<dbReference type="PROSITE" id="PS51257">
    <property type="entry name" value="PROKAR_LIPOPROTEIN"/>
    <property type="match status" value="1"/>
</dbReference>
<sequence length="383" mass="43291">MLQSDKIHRVTIIGAGIIGLTTACTLLKEYSTNDNLQLTIISETFTPDTTADISAGLWEIYGIENIDEQTLRRAGYTYNIFLSEYFSTKAARAGIMKIPAYILHGYNNQNSDEIDHTTLVKPAQAELVRHFRWLDKHEISIFDHLKPTSGFVMSTITVEVKKYLLELQRFLTQNNRVKIIKKKIHSLDELKNTADVIINCSGITSKYLVGDETVRPARGQIIRVHAPWIKSVYVFDTDEGMGYIIPQADSVVLGGTFQLNDWNTNIDENDTQKILRACIKCLPALEDIHEGKVQVGLRPYRDNGVRLEHEKTNDGIDIVHCYGHSGSGVTLSWGCAKDVVEIVKTLIPTNSKQENHEKNNISEHKLLWRLVPNPEHILLTSKI</sequence>
<dbReference type="EMBL" id="CAJNOE010000830">
    <property type="protein sequence ID" value="CAF1342178.1"/>
    <property type="molecule type" value="Genomic_DNA"/>
</dbReference>
<gene>
    <name evidence="9" type="ORF">IZO911_LOCUS36293</name>
    <name evidence="10" type="ORF">KXQ929_LOCUS16823</name>
</gene>
<dbReference type="SUPFAM" id="SSF51971">
    <property type="entry name" value="Nucleotide-binding domain"/>
    <property type="match status" value="1"/>
</dbReference>
<dbReference type="GO" id="GO:0071949">
    <property type="term" value="F:FAD binding"/>
    <property type="evidence" value="ECO:0007669"/>
    <property type="project" value="InterPro"/>
</dbReference>
<dbReference type="Gene3D" id="3.40.50.720">
    <property type="entry name" value="NAD(P)-binding Rossmann-like Domain"/>
    <property type="match status" value="1"/>
</dbReference>
<reference evidence="9" key="1">
    <citation type="submission" date="2021-02" db="EMBL/GenBank/DDBJ databases">
        <authorList>
            <person name="Nowell W R."/>
        </authorList>
    </citation>
    <scope>NUCLEOTIDE SEQUENCE</scope>
</reference>
<evidence type="ECO:0000256" key="5">
    <source>
        <dbReference type="ARBA" id="ARBA00022827"/>
    </source>
</evidence>
<evidence type="ECO:0000313" key="9">
    <source>
        <dbReference type="EMBL" id="CAF1342178.1"/>
    </source>
</evidence>
<dbReference type="InterPro" id="IPR023209">
    <property type="entry name" value="DAO"/>
</dbReference>